<dbReference type="PANTHER" id="PTHR43464:SF19">
    <property type="entry name" value="UBIQUINONE BIOSYNTHESIS O-METHYLTRANSFERASE, MITOCHONDRIAL"/>
    <property type="match status" value="1"/>
</dbReference>
<dbReference type="OrthoDB" id="8936324at2"/>
<name>A0A4U0FJA1_9BACL</name>
<dbReference type="GO" id="GO:0008168">
    <property type="term" value="F:methyltransferase activity"/>
    <property type="evidence" value="ECO:0007669"/>
    <property type="project" value="UniProtKB-KW"/>
</dbReference>
<dbReference type="SUPFAM" id="SSF53335">
    <property type="entry name" value="S-adenosyl-L-methionine-dependent methyltransferases"/>
    <property type="match status" value="1"/>
</dbReference>
<dbReference type="Proteomes" id="UP000309673">
    <property type="component" value="Unassembled WGS sequence"/>
</dbReference>
<dbReference type="InterPro" id="IPR041698">
    <property type="entry name" value="Methyltransf_25"/>
</dbReference>
<dbReference type="PANTHER" id="PTHR43464">
    <property type="entry name" value="METHYLTRANSFERASE"/>
    <property type="match status" value="1"/>
</dbReference>
<dbReference type="RefSeq" id="WP_136776363.1">
    <property type="nucleotide sequence ID" value="NZ_SUPK01000001.1"/>
</dbReference>
<dbReference type="InterPro" id="IPR029063">
    <property type="entry name" value="SAM-dependent_MTases_sf"/>
</dbReference>
<dbReference type="AlphaFoldDB" id="A0A4U0FJA1"/>
<gene>
    <name evidence="5" type="ORF">E5161_00380</name>
</gene>
<evidence type="ECO:0000313" key="6">
    <source>
        <dbReference type="Proteomes" id="UP000309673"/>
    </source>
</evidence>
<dbReference type="CDD" id="cd02440">
    <property type="entry name" value="AdoMet_MTases"/>
    <property type="match status" value="1"/>
</dbReference>
<dbReference type="Gene3D" id="3.40.50.150">
    <property type="entry name" value="Vaccinia Virus protein VP39"/>
    <property type="match status" value="1"/>
</dbReference>
<keyword evidence="6" id="KW-1185">Reference proteome</keyword>
<evidence type="ECO:0000313" key="5">
    <source>
        <dbReference type="EMBL" id="TJY44554.1"/>
    </source>
</evidence>
<keyword evidence="1 5" id="KW-0489">Methyltransferase</keyword>
<evidence type="ECO:0000259" key="4">
    <source>
        <dbReference type="Pfam" id="PF13649"/>
    </source>
</evidence>
<evidence type="ECO:0000256" key="1">
    <source>
        <dbReference type="ARBA" id="ARBA00022603"/>
    </source>
</evidence>
<keyword evidence="3" id="KW-0949">S-adenosyl-L-methionine</keyword>
<dbReference type="GO" id="GO:0032259">
    <property type="term" value="P:methylation"/>
    <property type="evidence" value="ECO:0007669"/>
    <property type="project" value="UniProtKB-KW"/>
</dbReference>
<dbReference type="Pfam" id="PF13649">
    <property type="entry name" value="Methyltransf_25"/>
    <property type="match status" value="1"/>
</dbReference>
<feature type="domain" description="Methyltransferase" evidence="4">
    <location>
        <begin position="26"/>
        <end position="118"/>
    </location>
</feature>
<sequence>MEKYWNHNTAFHEELVTDAKTRGGRVLDIGCGDGLLLQHLAPFAQIVVGIDPDTETILRAQTRLAEVSNVSLITGDFLTMPIPSQEERYSTVICVATLHHMELRSALLKMRQVLAPGGRLLIVGLAAYYHGTNRWAVTSNAKLTDTVVQ</sequence>
<dbReference type="EMBL" id="SUPK01000001">
    <property type="protein sequence ID" value="TJY44554.1"/>
    <property type="molecule type" value="Genomic_DNA"/>
</dbReference>
<organism evidence="5 6">
    <name type="scientific">Cohnella pontilimi</name>
    <dbReference type="NCBI Taxonomy" id="2564100"/>
    <lineage>
        <taxon>Bacteria</taxon>
        <taxon>Bacillati</taxon>
        <taxon>Bacillota</taxon>
        <taxon>Bacilli</taxon>
        <taxon>Bacillales</taxon>
        <taxon>Paenibacillaceae</taxon>
        <taxon>Cohnella</taxon>
    </lineage>
</organism>
<proteinExistence type="predicted"/>
<accession>A0A4U0FJA1</accession>
<protein>
    <submittedName>
        <fullName evidence="5">Class I SAM-dependent methyltransferase</fullName>
    </submittedName>
</protein>
<comment type="caution">
    <text evidence="5">The sequence shown here is derived from an EMBL/GenBank/DDBJ whole genome shotgun (WGS) entry which is preliminary data.</text>
</comment>
<keyword evidence="2 5" id="KW-0808">Transferase</keyword>
<reference evidence="5 6" key="1">
    <citation type="submission" date="2019-04" db="EMBL/GenBank/DDBJ databases">
        <title>Cohnella sp. nov., isolated from soil.</title>
        <authorList>
            <person name="Kim W."/>
        </authorList>
    </citation>
    <scope>NUCLEOTIDE SEQUENCE [LARGE SCALE GENOMIC DNA]</scope>
    <source>
        <strain evidence="5 6">CAU 1483</strain>
    </source>
</reference>
<evidence type="ECO:0000256" key="3">
    <source>
        <dbReference type="ARBA" id="ARBA00022691"/>
    </source>
</evidence>
<evidence type="ECO:0000256" key="2">
    <source>
        <dbReference type="ARBA" id="ARBA00022679"/>
    </source>
</evidence>